<feature type="signal peptide" evidence="2">
    <location>
        <begin position="1"/>
        <end position="23"/>
    </location>
</feature>
<evidence type="ECO:0000313" key="5">
    <source>
        <dbReference type="Proteomes" id="UP000036771"/>
    </source>
</evidence>
<evidence type="ECO:0000313" key="4">
    <source>
        <dbReference type="EMBL" id="GAO98863.1"/>
    </source>
</evidence>
<evidence type="ECO:0000259" key="3">
    <source>
        <dbReference type="Pfam" id="PF00263"/>
    </source>
</evidence>
<dbReference type="Proteomes" id="UP000036771">
    <property type="component" value="Unassembled WGS sequence"/>
</dbReference>
<accession>A0A0K8MF58</accession>
<dbReference type="OrthoDB" id="9775455at2"/>
<gene>
    <name evidence="4" type="primary">xpsD</name>
    <name evidence="4" type="ORF">Cva_01533</name>
</gene>
<dbReference type="PANTHER" id="PTHR30332">
    <property type="entry name" value="PROBABLE GENERAL SECRETION PATHWAY PROTEIN D"/>
    <property type="match status" value="1"/>
</dbReference>
<organism evidence="4 5">
    <name type="scientific">Caedimonas varicaedens</name>
    <dbReference type="NCBI Taxonomy" id="1629334"/>
    <lineage>
        <taxon>Bacteria</taxon>
        <taxon>Pseudomonadati</taxon>
        <taxon>Pseudomonadota</taxon>
        <taxon>Alphaproteobacteria</taxon>
        <taxon>Holosporales</taxon>
        <taxon>Caedimonadaceae</taxon>
        <taxon>Caedimonas</taxon>
    </lineage>
</organism>
<dbReference type="PRINTS" id="PR00811">
    <property type="entry name" value="BCTERIALGSPD"/>
</dbReference>
<dbReference type="PANTHER" id="PTHR30332:SF17">
    <property type="entry name" value="TYPE IV PILIATION SYSTEM PROTEIN DR_0774-RELATED"/>
    <property type="match status" value="1"/>
</dbReference>
<dbReference type="InterPro" id="IPR004846">
    <property type="entry name" value="T2SS/T3SS_dom"/>
</dbReference>
<keyword evidence="2" id="KW-0732">Signal</keyword>
<evidence type="ECO:0000256" key="1">
    <source>
        <dbReference type="RuleBase" id="RU004003"/>
    </source>
</evidence>
<dbReference type="EMBL" id="BBVC01000098">
    <property type="protein sequence ID" value="GAO98863.1"/>
    <property type="molecule type" value="Genomic_DNA"/>
</dbReference>
<dbReference type="STRING" id="1629334.Cva_01533"/>
<keyword evidence="5" id="KW-1185">Reference proteome</keyword>
<protein>
    <submittedName>
        <fullName evidence="4">Type II secretion system protein D</fullName>
    </submittedName>
</protein>
<reference evidence="4 5" key="1">
    <citation type="submission" date="2015-03" db="EMBL/GenBank/DDBJ databases">
        <title>Caedibacter varicaedens, whole genome shotgun sequence.</title>
        <authorList>
            <person name="Suzuki H."/>
            <person name="Dapper A.L."/>
            <person name="Gibson A.K."/>
            <person name="Jackson C."/>
            <person name="Lee H."/>
            <person name="Pejaver V.R."/>
            <person name="Doak T."/>
            <person name="Lynch M."/>
        </authorList>
    </citation>
    <scope>NUCLEOTIDE SEQUENCE [LARGE SCALE GENOMIC DNA]</scope>
</reference>
<dbReference type="GO" id="GO:0009306">
    <property type="term" value="P:protein secretion"/>
    <property type="evidence" value="ECO:0007669"/>
    <property type="project" value="InterPro"/>
</dbReference>
<dbReference type="Pfam" id="PF00263">
    <property type="entry name" value="Secretin"/>
    <property type="match status" value="1"/>
</dbReference>
<comment type="similarity">
    <text evidence="1">Belongs to the bacterial secretin family.</text>
</comment>
<name>A0A0K8MF58_9PROT</name>
<dbReference type="GO" id="GO:0015627">
    <property type="term" value="C:type II protein secretion system complex"/>
    <property type="evidence" value="ECO:0007669"/>
    <property type="project" value="TreeGrafter"/>
</dbReference>
<comment type="caution">
    <text evidence="4">The sequence shown here is derived from an EMBL/GenBank/DDBJ whole genome shotgun (WGS) entry which is preliminary data.</text>
</comment>
<sequence length="550" mass="60735" precursor="true">MNFPTIGCICVLMLFSLSSCSTWDPDNDLALDPVTKMTKKQIAENLSRTPPSIKKKTRPFIKKSDVPVIPAVLKNPVTLSTTESVPLKDVFFQIARQANVDLSIDPNVKGGVALHATHRPLIDIVRELCTLNRLRYKIENNILRIEPDKPYLLNYNAQFLSLTRQNQSRISVATDIFTTNEGQGSTADNGSNTLLTGETKNDFWAELESNLSTILQNSDAKEVGQDKSSYSLHKQAGIISVYGTQAQHQQVEHFLKLLRLSTSSQVLIEAKIVEVILKDEFKAGINWNLLKGDLVLQSPLGDTITPGSFNKNATPVRDVFTFGGSGKQLTEIVGLINKFGTVRTLSSPRLTAMNNEPGVIKVATNYVYFRINYNRDYGYDSVREHEYVSSEIHTVPIGLIMVVHPSINLADGSIVLSLRPTISRVVDEKADPAVAIVSKEAQQSYVPVVRKQEFESLVCMNSGEFIVMGGLMEEVAKNNQSGVPYLSEVPLLGNLAKAKSEDRVVSELVIFLKATIVDNKADTFVPVTESTVAPADTHLYENFALDPRPL</sequence>
<dbReference type="InterPro" id="IPR001775">
    <property type="entry name" value="GspD/PilQ"/>
</dbReference>
<feature type="chain" id="PRO_5005512714" evidence="2">
    <location>
        <begin position="24"/>
        <end position="550"/>
    </location>
</feature>
<dbReference type="AlphaFoldDB" id="A0A0K8MF58"/>
<feature type="domain" description="Type II/III secretion system secretin-like" evidence="3">
    <location>
        <begin position="338"/>
        <end position="518"/>
    </location>
</feature>
<dbReference type="InterPro" id="IPR050810">
    <property type="entry name" value="Bact_Secretion_Sys_Channel"/>
</dbReference>
<evidence type="ECO:0000256" key="2">
    <source>
        <dbReference type="SAM" id="SignalP"/>
    </source>
</evidence>
<proteinExistence type="inferred from homology"/>